<proteinExistence type="predicted"/>
<comment type="caution">
    <text evidence="5">The sequence shown here is derived from an EMBL/GenBank/DDBJ whole genome shotgun (WGS) entry which is preliminary data.</text>
</comment>
<dbReference type="Pfam" id="PF02348">
    <property type="entry name" value="CTP_transf_3"/>
    <property type="match status" value="1"/>
</dbReference>
<dbReference type="PANTHER" id="PTHR42866:SF2">
    <property type="entry name" value="3-DEOXY-MANNO-OCTULOSONATE CYTIDYLYLTRANSFERASE, MITOCHONDRIAL"/>
    <property type="match status" value="1"/>
</dbReference>
<reference evidence="5 6" key="1">
    <citation type="journal article" date="2019" name="Nat. Microbiol.">
        <title>Mediterranean grassland soil C-N compound turnover is dependent on rainfall and depth, and is mediated by genomically divergent microorganisms.</title>
        <authorList>
            <person name="Diamond S."/>
            <person name="Andeer P.F."/>
            <person name="Li Z."/>
            <person name="Crits-Christoph A."/>
            <person name="Burstein D."/>
            <person name="Anantharaman K."/>
            <person name="Lane K.R."/>
            <person name="Thomas B.C."/>
            <person name="Pan C."/>
            <person name="Northen T.R."/>
            <person name="Banfield J.F."/>
        </authorList>
    </citation>
    <scope>NUCLEOTIDE SEQUENCE [LARGE SCALE GENOMIC DNA]</scope>
    <source>
        <strain evidence="5">WS_2</strain>
    </source>
</reference>
<evidence type="ECO:0000256" key="4">
    <source>
        <dbReference type="SAM" id="MobiDB-lite"/>
    </source>
</evidence>
<dbReference type="PANTHER" id="PTHR42866">
    <property type="entry name" value="3-DEOXY-MANNO-OCTULOSONATE CYTIDYLYLTRANSFERASE"/>
    <property type="match status" value="1"/>
</dbReference>
<evidence type="ECO:0008006" key="7">
    <source>
        <dbReference type="Google" id="ProtNLM"/>
    </source>
</evidence>
<keyword evidence="2" id="KW-0548">Nucleotidyltransferase</keyword>
<evidence type="ECO:0000313" key="5">
    <source>
        <dbReference type="EMBL" id="TMQ55366.1"/>
    </source>
</evidence>
<evidence type="ECO:0000313" key="6">
    <source>
        <dbReference type="Proteomes" id="UP000317716"/>
    </source>
</evidence>
<sequence length="249" mass="26719">MLEAGRISLLSAAKHSASCRRAGAVGMTGTRPTSPENPSSSPACPASSGSRWGNRRGVDAPVSGMGRLRGNHPRFALRPRSARLLARAQARDEIETRRLGTAMVPGRRAPFWAARGRAPRGARGTVRERAMTRATLAVIPARHGAVRFPGKPLARLWGKPMLQHVWERACAARGIDRLVIATDDERIARVAREFGADVEMTSLACASGTDRVAEVARRHPECAIVLNLQGDEPELDSEAVSALVAGMRA</sequence>
<protein>
    <recommendedName>
        <fullName evidence="7">3-deoxy-manno-octulosonate cytidylyltransferase</fullName>
    </recommendedName>
</protein>
<dbReference type="SUPFAM" id="SSF53448">
    <property type="entry name" value="Nucleotide-diphospho-sugar transferases"/>
    <property type="match status" value="1"/>
</dbReference>
<feature type="region of interest" description="Disordered" evidence="4">
    <location>
        <begin position="21"/>
        <end position="74"/>
    </location>
</feature>
<evidence type="ECO:0000256" key="1">
    <source>
        <dbReference type="ARBA" id="ARBA00022679"/>
    </source>
</evidence>
<dbReference type="GO" id="GO:0009103">
    <property type="term" value="P:lipopolysaccharide biosynthetic process"/>
    <property type="evidence" value="ECO:0007669"/>
    <property type="project" value="UniProtKB-KW"/>
</dbReference>
<dbReference type="EMBL" id="VBOS01000219">
    <property type="protein sequence ID" value="TMQ55366.1"/>
    <property type="molecule type" value="Genomic_DNA"/>
</dbReference>
<name>A0A538SVF4_UNCEI</name>
<gene>
    <name evidence="5" type="ORF">E6K72_06490</name>
</gene>
<accession>A0A538SVF4</accession>
<dbReference type="InterPro" id="IPR003329">
    <property type="entry name" value="Cytidylyl_trans"/>
</dbReference>
<feature type="compositionally biased region" description="Low complexity" evidence="4">
    <location>
        <begin position="34"/>
        <end position="50"/>
    </location>
</feature>
<dbReference type="GO" id="GO:0008690">
    <property type="term" value="F:3-deoxy-manno-octulosonate cytidylyltransferase activity"/>
    <property type="evidence" value="ECO:0007669"/>
    <property type="project" value="TreeGrafter"/>
</dbReference>
<dbReference type="InterPro" id="IPR029044">
    <property type="entry name" value="Nucleotide-diphossugar_trans"/>
</dbReference>
<evidence type="ECO:0000256" key="3">
    <source>
        <dbReference type="ARBA" id="ARBA00022985"/>
    </source>
</evidence>
<dbReference type="Gene3D" id="3.90.550.10">
    <property type="entry name" value="Spore Coat Polysaccharide Biosynthesis Protein SpsA, Chain A"/>
    <property type="match status" value="1"/>
</dbReference>
<dbReference type="GO" id="GO:0005829">
    <property type="term" value="C:cytosol"/>
    <property type="evidence" value="ECO:0007669"/>
    <property type="project" value="TreeGrafter"/>
</dbReference>
<dbReference type="Proteomes" id="UP000317716">
    <property type="component" value="Unassembled WGS sequence"/>
</dbReference>
<dbReference type="AlphaFoldDB" id="A0A538SVF4"/>
<feature type="non-terminal residue" evidence="5">
    <location>
        <position position="249"/>
    </location>
</feature>
<keyword evidence="3" id="KW-0448">Lipopolysaccharide biosynthesis</keyword>
<organism evidence="5 6">
    <name type="scientific">Eiseniibacteriota bacterium</name>
    <dbReference type="NCBI Taxonomy" id="2212470"/>
    <lineage>
        <taxon>Bacteria</taxon>
        <taxon>Candidatus Eiseniibacteriota</taxon>
    </lineage>
</organism>
<evidence type="ECO:0000256" key="2">
    <source>
        <dbReference type="ARBA" id="ARBA00022695"/>
    </source>
</evidence>
<keyword evidence="1" id="KW-0808">Transferase</keyword>